<organism evidence="1 2">
    <name type="scientific">Aphanothece sacrum FPU1</name>
    <dbReference type="NCBI Taxonomy" id="1920663"/>
    <lineage>
        <taxon>Bacteria</taxon>
        <taxon>Bacillati</taxon>
        <taxon>Cyanobacteriota</taxon>
        <taxon>Cyanophyceae</taxon>
        <taxon>Oscillatoriophycideae</taxon>
        <taxon>Chroococcales</taxon>
        <taxon>Aphanothecaceae</taxon>
        <taxon>Aphanothece</taxon>
    </lineage>
</organism>
<name>A0A401IH83_APHSA</name>
<evidence type="ECO:0000313" key="2">
    <source>
        <dbReference type="Proteomes" id="UP000287247"/>
    </source>
</evidence>
<evidence type="ECO:0008006" key="3">
    <source>
        <dbReference type="Google" id="ProtNLM"/>
    </source>
</evidence>
<sequence length="111" mass="12939">MLQSIPYENKKYDSYPQDALIQRREKFIMPMSREEQLKILGQMKDSDIDYSDVPATDAEFWQEATVNPAIKVPVTIQLDPSVIAWYKQQVPQGYQSLINSVLEKYMIDHTP</sequence>
<gene>
    <name evidence="1" type="ORF">AsFPU1_1963</name>
</gene>
<dbReference type="EMBL" id="BDQK01000009">
    <property type="protein sequence ID" value="GBF80560.1"/>
    <property type="molecule type" value="Genomic_DNA"/>
</dbReference>
<protein>
    <recommendedName>
        <fullName evidence="3">3-oxoacyl-ACP synthase</fullName>
    </recommendedName>
</protein>
<proteinExistence type="predicted"/>
<accession>A0A401IH83</accession>
<reference evidence="2" key="1">
    <citation type="submission" date="2017-05" db="EMBL/GenBank/DDBJ databases">
        <title>Physiological properties and genetic analysis related to exopolysaccharide production of fresh-water unicellular cyanobacterium Aphanothece sacrum, Suizenji Nori, that has been cultured as a food source in Japan.</title>
        <authorList>
            <person name="Kanesaki Y."/>
            <person name="Yoshikawa S."/>
            <person name="Ohki K."/>
        </authorList>
    </citation>
    <scope>NUCLEOTIDE SEQUENCE [LARGE SCALE GENOMIC DNA]</scope>
    <source>
        <strain evidence="2">FPU1</strain>
    </source>
</reference>
<keyword evidence="2" id="KW-1185">Reference proteome</keyword>
<comment type="caution">
    <text evidence="1">The sequence shown here is derived from an EMBL/GenBank/DDBJ whole genome shotgun (WGS) entry which is preliminary data.</text>
</comment>
<dbReference type="AlphaFoldDB" id="A0A401IH83"/>
<dbReference type="Pfam" id="PF14384">
    <property type="entry name" value="BrnA_antitoxin"/>
    <property type="match status" value="1"/>
</dbReference>
<evidence type="ECO:0000313" key="1">
    <source>
        <dbReference type="EMBL" id="GBF80560.1"/>
    </source>
</evidence>
<dbReference type="Proteomes" id="UP000287247">
    <property type="component" value="Unassembled WGS sequence"/>
</dbReference>
<dbReference type="InterPro" id="IPR025528">
    <property type="entry name" value="BrnA_antitoxin"/>
</dbReference>